<dbReference type="EMBL" id="CP120628">
    <property type="protein sequence ID" value="WEW58916.1"/>
    <property type="molecule type" value="Genomic_DNA"/>
</dbReference>
<protein>
    <recommendedName>
        <fullName evidence="2">NADH dehydrogenase [ubiquinone] 1 alpha subcomplex assembly factor 3</fullName>
    </recommendedName>
</protein>
<evidence type="ECO:0000256" key="2">
    <source>
        <dbReference type="ARBA" id="ARBA00021776"/>
    </source>
</evidence>
<dbReference type="InterPro" id="IPR034095">
    <property type="entry name" value="NDUF3"/>
</dbReference>
<evidence type="ECO:0000313" key="7">
    <source>
        <dbReference type="Proteomes" id="UP001219355"/>
    </source>
</evidence>
<organism evidence="6 7">
    <name type="scientific">Emydomyces testavorans</name>
    <dbReference type="NCBI Taxonomy" id="2070801"/>
    <lineage>
        <taxon>Eukaryota</taxon>
        <taxon>Fungi</taxon>
        <taxon>Dikarya</taxon>
        <taxon>Ascomycota</taxon>
        <taxon>Pezizomycotina</taxon>
        <taxon>Eurotiomycetes</taxon>
        <taxon>Eurotiomycetidae</taxon>
        <taxon>Onygenales</taxon>
        <taxon>Nannizziopsiaceae</taxon>
        <taxon>Emydomyces</taxon>
    </lineage>
</organism>
<gene>
    <name evidence="6" type="ORF">PRK78_004384</name>
</gene>
<dbReference type="FunFam" id="3.40.1230.10:FF:000005">
    <property type="entry name" value="NADH dehydrogenase [ubiquinone]alpha subcomplex assembly factor"/>
    <property type="match status" value="1"/>
</dbReference>
<feature type="region of interest" description="Disordered" evidence="5">
    <location>
        <begin position="58"/>
        <end position="126"/>
    </location>
</feature>
<comment type="subcellular location">
    <subcellularLocation>
        <location evidence="1">Mitochondrion</location>
    </subcellularLocation>
</comment>
<keyword evidence="3" id="KW-0496">Mitochondrion</keyword>
<keyword evidence="7" id="KW-1185">Reference proteome</keyword>
<dbReference type="PANTHER" id="PTHR21192">
    <property type="entry name" value="NUCLEAR PROTEIN E3-3"/>
    <property type="match status" value="1"/>
</dbReference>
<evidence type="ECO:0000256" key="1">
    <source>
        <dbReference type="ARBA" id="ARBA00004173"/>
    </source>
</evidence>
<dbReference type="Pfam" id="PF04430">
    <property type="entry name" value="DUF498"/>
    <property type="match status" value="1"/>
</dbReference>
<sequence length="281" mass="30558">MRSPSTQLLRVLRAFTASSPKTNLPRTRLRQCPVSHHANPTIPCSRTITSTAVVCYPETSTGSKNSSSSRSDNGSRTDNNKKFPLRSPSPRPVPTQRRTELTTADLKPKSRYRGPPPPEDPQTDTSIRTDLNALDIFTDVAAPSTAIDACLHDGFHLNNGLKISGGDGCLLVDGEVFAWRPWEAGKKGGKAAMVNDKGQWEVGEDAWGVLGLMWPKPDLLILGLGGTVRPISPETRRHINQLGIRIEIQDTRNAAAQFNLLATERGVREVAAALIPVGWKG</sequence>
<evidence type="ECO:0000256" key="5">
    <source>
        <dbReference type="SAM" id="MobiDB-lite"/>
    </source>
</evidence>
<reference evidence="6" key="1">
    <citation type="submission" date="2023-03" db="EMBL/GenBank/DDBJ databases">
        <title>Emydomyces testavorans Genome Sequence.</title>
        <authorList>
            <person name="Hoyer L."/>
        </authorList>
    </citation>
    <scope>NUCLEOTIDE SEQUENCE</scope>
    <source>
        <strain evidence="6">16-2883</strain>
    </source>
</reference>
<accession>A0AAF0IJQ0</accession>
<proteinExistence type="inferred from homology"/>
<dbReference type="Proteomes" id="UP001219355">
    <property type="component" value="Chromosome 2"/>
</dbReference>
<name>A0AAF0IJQ0_9EURO</name>
<comment type="similarity">
    <text evidence="4">Belongs to the NDUFAF3 family.</text>
</comment>
<dbReference type="PANTHER" id="PTHR21192:SF2">
    <property type="entry name" value="NADH DEHYDROGENASE [UBIQUINONE] 1 ALPHA SUBCOMPLEX ASSEMBLY FACTOR 3"/>
    <property type="match status" value="1"/>
</dbReference>
<dbReference type="InterPro" id="IPR036748">
    <property type="entry name" value="MTH938-like_sf"/>
</dbReference>
<dbReference type="InterPro" id="IPR007523">
    <property type="entry name" value="NDUFAF3/AAMDC"/>
</dbReference>
<dbReference type="AlphaFoldDB" id="A0AAF0IJQ0"/>
<dbReference type="GO" id="GO:0032981">
    <property type="term" value="P:mitochondrial respiratory chain complex I assembly"/>
    <property type="evidence" value="ECO:0007669"/>
    <property type="project" value="InterPro"/>
</dbReference>
<evidence type="ECO:0000256" key="3">
    <source>
        <dbReference type="ARBA" id="ARBA00023128"/>
    </source>
</evidence>
<feature type="compositionally biased region" description="Low complexity" evidence="5">
    <location>
        <begin position="60"/>
        <end position="72"/>
    </location>
</feature>
<dbReference type="CDD" id="cd05125">
    <property type="entry name" value="Mth938_2P1-like"/>
    <property type="match status" value="1"/>
</dbReference>
<evidence type="ECO:0000256" key="4">
    <source>
        <dbReference type="ARBA" id="ARBA00049984"/>
    </source>
</evidence>
<dbReference type="Gene3D" id="3.40.1230.10">
    <property type="entry name" value="MTH938-like"/>
    <property type="match status" value="1"/>
</dbReference>
<dbReference type="SUPFAM" id="SSF64076">
    <property type="entry name" value="MTH938-like"/>
    <property type="match status" value="1"/>
</dbReference>
<dbReference type="GO" id="GO:0005743">
    <property type="term" value="C:mitochondrial inner membrane"/>
    <property type="evidence" value="ECO:0007669"/>
    <property type="project" value="TreeGrafter"/>
</dbReference>
<evidence type="ECO:0000313" key="6">
    <source>
        <dbReference type="EMBL" id="WEW58916.1"/>
    </source>
</evidence>